<proteinExistence type="predicted"/>
<sequence length="182" mass="20249">MFILWRYVQANAQHSITGTLSHEKYAMADYATPGSALDLRFQIKQPTCRPWWVAGKKATSRQDASQGDGAERNNRQLDVPPAPVQIKILFLEHQAGVPVQTLHRPRLINGDDPKEYHARATQIRHKVEGRKARASDEKQVGHVGARLSGQADRVQGRSGDTAAEGLQEELNAFRKHGLQPCA</sequence>
<name>A0ABY7UPK2_9RHOB</name>
<keyword evidence="3" id="KW-1185">Reference proteome</keyword>
<evidence type="ECO:0000313" key="2">
    <source>
        <dbReference type="EMBL" id="WDA11528.1"/>
    </source>
</evidence>
<evidence type="ECO:0000313" key="3">
    <source>
        <dbReference type="Proteomes" id="UP001216899"/>
    </source>
</evidence>
<reference evidence="2 3" key="1">
    <citation type="submission" date="2023-02" db="EMBL/GenBank/DDBJ databases">
        <title>Whole genome sequenc of Paracoccus marcusii MBLB0836.</title>
        <authorList>
            <person name="Seo M.-J."/>
            <person name="Cho E.-S."/>
            <person name="Hwang C.Y."/>
        </authorList>
    </citation>
    <scope>NUCLEOTIDE SEQUENCE [LARGE SCALE GENOMIC DNA]</scope>
    <source>
        <strain evidence="2 3">MBLB0836</strain>
    </source>
</reference>
<feature type="region of interest" description="Disordered" evidence="1">
    <location>
        <begin position="54"/>
        <end position="78"/>
    </location>
</feature>
<dbReference type="Proteomes" id="UP001216899">
    <property type="component" value="Chromosome"/>
</dbReference>
<dbReference type="RefSeq" id="WP_273742757.1">
    <property type="nucleotide sequence ID" value="NZ_CP117466.1"/>
</dbReference>
<organism evidence="2 3">
    <name type="scientific">Paracoccus marcusii</name>
    <dbReference type="NCBI Taxonomy" id="59779"/>
    <lineage>
        <taxon>Bacteria</taxon>
        <taxon>Pseudomonadati</taxon>
        <taxon>Pseudomonadota</taxon>
        <taxon>Alphaproteobacteria</taxon>
        <taxon>Rhodobacterales</taxon>
        <taxon>Paracoccaceae</taxon>
        <taxon>Paracoccus</taxon>
    </lineage>
</organism>
<protein>
    <submittedName>
        <fullName evidence="2">Uncharacterized protein</fullName>
    </submittedName>
</protein>
<dbReference type="EMBL" id="CP117466">
    <property type="protein sequence ID" value="WDA11528.1"/>
    <property type="molecule type" value="Genomic_DNA"/>
</dbReference>
<gene>
    <name evidence="2" type="ORF">PRL19_09460</name>
</gene>
<evidence type="ECO:0000256" key="1">
    <source>
        <dbReference type="SAM" id="MobiDB-lite"/>
    </source>
</evidence>
<accession>A0ABY7UPK2</accession>